<comment type="caution">
    <text evidence="1">The sequence shown here is derived from an EMBL/GenBank/DDBJ whole genome shotgun (WGS) entry which is preliminary data.</text>
</comment>
<organism evidence="1 2">
    <name type="scientific">Eumeta variegata</name>
    <name type="common">Bagworm moth</name>
    <name type="synonym">Eumeta japonica</name>
    <dbReference type="NCBI Taxonomy" id="151549"/>
    <lineage>
        <taxon>Eukaryota</taxon>
        <taxon>Metazoa</taxon>
        <taxon>Ecdysozoa</taxon>
        <taxon>Arthropoda</taxon>
        <taxon>Hexapoda</taxon>
        <taxon>Insecta</taxon>
        <taxon>Pterygota</taxon>
        <taxon>Neoptera</taxon>
        <taxon>Endopterygota</taxon>
        <taxon>Lepidoptera</taxon>
        <taxon>Glossata</taxon>
        <taxon>Ditrysia</taxon>
        <taxon>Tineoidea</taxon>
        <taxon>Psychidae</taxon>
        <taxon>Oiketicinae</taxon>
        <taxon>Eumeta</taxon>
    </lineage>
</organism>
<keyword evidence="2" id="KW-1185">Reference proteome</keyword>
<dbReference type="EMBL" id="BGZK01000657">
    <property type="protein sequence ID" value="GBP54938.1"/>
    <property type="molecule type" value="Genomic_DNA"/>
</dbReference>
<dbReference type="Proteomes" id="UP000299102">
    <property type="component" value="Unassembled WGS sequence"/>
</dbReference>
<name>A0A4C1WU39_EUMVA</name>
<protein>
    <submittedName>
        <fullName evidence="1">Uncharacterized protein</fullName>
    </submittedName>
</protein>
<dbReference type="AlphaFoldDB" id="A0A4C1WU39"/>
<evidence type="ECO:0000313" key="1">
    <source>
        <dbReference type="EMBL" id="GBP54938.1"/>
    </source>
</evidence>
<sequence>MFIRAQEIVSFSERLQRHVYANYFHLQPLARWRHYCANSPASGSTRRENSLKVVAFRSLKAFRESHWKNVRSLHMKISYFDNTFVFDGVHPTKKKLNK</sequence>
<accession>A0A4C1WU39</accession>
<proteinExistence type="predicted"/>
<evidence type="ECO:0000313" key="2">
    <source>
        <dbReference type="Proteomes" id="UP000299102"/>
    </source>
</evidence>
<reference evidence="1 2" key="1">
    <citation type="journal article" date="2019" name="Commun. Biol.">
        <title>The bagworm genome reveals a unique fibroin gene that provides high tensile strength.</title>
        <authorList>
            <person name="Kono N."/>
            <person name="Nakamura H."/>
            <person name="Ohtoshi R."/>
            <person name="Tomita M."/>
            <person name="Numata K."/>
            <person name="Arakawa K."/>
        </authorList>
    </citation>
    <scope>NUCLEOTIDE SEQUENCE [LARGE SCALE GENOMIC DNA]</scope>
</reference>
<gene>
    <name evidence="1" type="ORF">EVAR_29780_1</name>
</gene>